<dbReference type="EMBL" id="JBHUDC010000001">
    <property type="protein sequence ID" value="MFD1511741.1"/>
    <property type="molecule type" value="Genomic_DNA"/>
</dbReference>
<feature type="transmembrane region" description="Helical" evidence="9">
    <location>
        <begin position="53"/>
        <end position="79"/>
    </location>
</feature>
<reference evidence="10 11" key="1">
    <citation type="journal article" date="2019" name="Int. J. Syst. Evol. Microbiol.">
        <title>The Global Catalogue of Microorganisms (GCM) 10K type strain sequencing project: providing services to taxonomists for standard genome sequencing and annotation.</title>
        <authorList>
            <consortium name="The Broad Institute Genomics Platform"/>
            <consortium name="The Broad Institute Genome Sequencing Center for Infectious Disease"/>
            <person name="Wu L."/>
            <person name="Ma J."/>
        </authorList>
    </citation>
    <scope>NUCLEOTIDE SEQUENCE [LARGE SCALE GENOMIC DNA]</scope>
    <source>
        <strain evidence="10 11">CGMCC 1.12563</strain>
    </source>
</reference>
<dbReference type="PANTHER" id="PTHR11795:SF442">
    <property type="entry name" value="ABC TRANSPORTER ATP-BINDING PROTEIN"/>
    <property type="match status" value="1"/>
</dbReference>
<keyword evidence="11" id="KW-1185">Reference proteome</keyword>
<feature type="transmembrane region" description="Helical" evidence="9">
    <location>
        <begin position="20"/>
        <end position="41"/>
    </location>
</feature>
<keyword evidence="7 9" id="KW-0472">Membrane</keyword>
<dbReference type="AlphaFoldDB" id="A0ABD6AQY4"/>
<evidence type="ECO:0000256" key="8">
    <source>
        <dbReference type="ARBA" id="ARBA00037998"/>
    </source>
</evidence>
<name>A0ABD6AQY4_9EURY</name>
<sequence length="319" mass="33705">MVPLDVLVMQLSPNLLVRQVITGISIGSWLFLVAVGLSLIFGVLDVLNFTHGVLFMIGAYMAVVTTVGGGGVPGLSLILVPLVDVWPLHPFWLGIVVAGVTVGLLGGIVESGFIRRVYDREPLDQLLLTFAFVLMLTDLTRVVFGTGQYAIRPPEVFRFTIQVTEGVRVGGYRLFVIGMAVLIMLVLFTVLDRTNIGRVTRATSSDRDMASLLGINVPRLYTGVFIAGAVLAGIGGALAAPLQSVTTSLGNQVIIYAFVVAVIGGLGSFVGAFVGAMIIGLLLALGSQIIQGGGTLFPYVAMIIVLVFRPEGLFGEVEA</sequence>
<comment type="similarity">
    <text evidence="8">Belongs to the binding-protein-dependent transport system permease family. LivHM subfamily.</text>
</comment>
<keyword evidence="5" id="KW-0029">Amino-acid transport</keyword>
<evidence type="ECO:0000313" key="10">
    <source>
        <dbReference type="EMBL" id="MFD1511741.1"/>
    </source>
</evidence>
<evidence type="ECO:0000256" key="5">
    <source>
        <dbReference type="ARBA" id="ARBA00022970"/>
    </source>
</evidence>
<proteinExistence type="inferred from homology"/>
<dbReference type="RefSeq" id="WP_250871728.1">
    <property type="nucleotide sequence ID" value="NZ_JALXFV010000001.1"/>
</dbReference>
<dbReference type="PANTHER" id="PTHR11795">
    <property type="entry name" value="BRANCHED-CHAIN AMINO ACID TRANSPORT SYSTEM PERMEASE PROTEIN LIVH"/>
    <property type="match status" value="1"/>
</dbReference>
<comment type="caution">
    <text evidence="10">The sequence shown here is derived from an EMBL/GenBank/DDBJ whole genome shotgun (WGS) entry which is preliminary data.</text>
</comment>
<accession>A0ABD6AQY4</accession>
<dbReference type="Proteomes" id="UP001597187">
    <property type="component" value="Unassembled WGS sequence"/>
</dbReference>
<keyword evidence="6 9" id="KW-1133">Transmembrane helix</keyword>
<dbReference type="GO" id="GO:0006865">
    <property type="term" value="P:amino acid transport"/>
    <property type="evidence" value="ECO:0007669"/>
    <property type="project" value="UniProtKB-KW"/>
</dbReference>
<feature type="transmembrane region" description="Helical" evidence="9">
    <location>
        <begin position="91"/>
        <end position="114"/>
    </location>
</feature>
<organism evidence="10 11">
    <name type="scientific">Halomarina rubra</name>
    <dbReference type="NCBI Taxonomy" id="2071873"/>
    <lineage>
        <taxon>Archaea</taxon>
        <taxon>Methanobacteriati</taxon>
        <taxon>Methanobacteriota</taxon>
        <taxon>Stenosarchaea group</taxon>
        <taxon>Halobacteria</taxon>
        <taxon>Halobacteriales</taxon>
        <taxon>Natronomonadaceae</taxon>
        <taxon>Halomarina</taxon>
    </lineage>
</organism>
<keyword evidence="2" id="KW-0813">Transport</keyword>
<protein>
    <submittedName>
        <fullName evidence="10">Branched-chain amino acid ABC transporter permease</fullName>
    </submittedName>
</protein>
<dbReference type="GO" id="GO:0005886">
    <property type="term" value="C:plasma membrane"/>
    <property type="evidence" value="ECO:0007669"/>
    <property type="project" value="UniProtKB-SubCell"/>
</dbReference>
<gene>
    <name evidence="10" type="ORF">ACFSBT_00435</name>
</gene>
<feature type="transmembrane region" description="Helical" evidence="9">
    <location>
        <begin position="126"/>
        <end position="151"/>
    </location>
</feature>
<feature type="transmembrane region" description="Helical" evidence="9">
    <location>
        <begin position="171"/>
        <end position="191"/>
    </location>
</feature>
<dbReference type="Pfam" id="PF02653">
    <property type="entry name" value="BPD_transp_2"/>
    <property type="match status" value="1"/>
</dbReference>
<evidence type="ECO:0000256" key="7">
    <source>
        <dbReference type="ARBA" id="ARBA00023136"/>
    </source>
</evidence>
<keyword evidence="3" id="KW-1003">Cell membrane</keyword>
<evidence type="ECO:0000256" key="9">
    <source>
        <dbReference type="SAM" id="Phobius"/>
    </source>
</evidence>
<comment type="subcellular location">
    <subcellularLocation>
        <location evidence="1">Cell membrane</location>
        <topology evidence="1">Multi-pass membrane protein</topology>
    </subcellularLocation>
</comment>
<evidence type="ECO:0000256" key="2">
    <source>
        <dbReference type="ARBA" id="ARBA00022448"/>
    </source>
</evidence>
<evidence type="ECO:0000256" key="3">
    <source>
        <dbReference type="ARBA" id="ARBA00022475"/>
    </source>
</evidence>
<evidence type="ECO:0000256" key="4">
    <source>
        <dbReference type="ARBA" id="ARBA00022692"/>
    </source>
</evidence>
<feature type="transmembrane region" description="Helical" evidence="9">
    <location>
        <begin position="289"/>
        <end position="308"/>
    </location>
</feature>
<dbReference type="CDD" id="cd06582">
    <property type="entry name" value="TM_PBP1_LivH_like"/>
    <property type="match status" value="1"/>
</dbReference>
<keyword evidence="4 9" id="KW-0812">Transmembrane</keyword>
<evidence type="ECO:0000256" key="1">
    <source>
        <dbReference type="ARBA" id="ARBA00004651"/>
    </source>
</evidence>
<dbReference type="InterPro" id="IPR001851">
    <property type="entry name" value="ABC_transp_permease"/>
</dbReference>
<feature type="transmembrane region" description="Helical" evidence="9">
    <location>
        <begin position="220"/>
        <end position="242"/>
    </location>
</feature>
<dbReference type="InterPro" id="IPR052157">
    <property type="entry name" value="BCAA_transport_permease"/>
</dbReference>
<evidence type="ECO:0000256" key="6">
    <source>
        <dbReference type="ARBA" id="ARBA00022989"/>
    </source>
</evidence>
<feature type="transmembrane region" description="Helical" evidence="9">
    <location>
        <begin position="254"/>
        <end position="282"/>
    </location>
</feature>
<evidence type="ECO:0000313" key="11">
    <source>
        <dbReference type="Proteomes" id="UP001597187"/>
    </source>
</evidence>